<protein>
    <submittedName>
        <fullName evidence="6">Regulatory protein, tetR family</fullName>
    </submittedName>
</protein>
<dbReference type="InterPro" id="IPR009057">
    <property type="entry name" value="Homeodomain-like_sf"/>
</dbReference>
<evidence type="ECO:0000256" key="2">
    <source>
        <dbReference type="ARBA" id="ARBA00023125"/>
    </source>
</evidence>
<feature type="DNA-binding region" description="H-T-H motif" evidence="4">
    <location>
        <begin position="24"/>
        <end position="43"/>
    </location>
</feature>
<dbReference type="OrthoDB" id="6077212at2"/>
<dbReference type="SUPFAM" id="SSF46689">
    <property type="entry name" value="Homeodomain-like"/>
    <property type="match status" value="1"/>
</dbReference>
<dbReference type="PANTHER" id="PTHR30055:SF234">
    <property type="entry name" value="HTH-TYPE TRANSCRIPTIONAL REGULATOR BETI"/>
    <property type="match status" value="1"/>
</dbReference>
<dbReference type="InterPro" id="IPR001647">
    <property type="entry name" value="HTH_TetR"/>
</dbReference>
<evidence type="ECO:0000313" key="7">
    <source>
        <dbReference type="Proteomes" id="UP000183180"/>
    </source>
</evidence>
<reference evidence="6 7" key="1">
    <citation type="submission" date="2016-10" db="EMBL/GenBank/DDBJ databases">
        <authorList>
            <person name="de Groot N.N."/>
        </authorList>
    </citation>
    <scope>NUCLEOTIDE SEQUENCE [LARGE SCALE GENOMIC DNA]</scope>
    <source>
        <strain evidence="6 7">DSM 44215</strain>
    </source>
</reference>
<keyword evidence="1" id="KW-0805">Transcription regulation</keyword>
<dbReference type="PANTHER" id="PTHR30055">
    <property type="entry name" value="HTH-TYPE TRANSCRIPTIONAL REGULATOR RUTR"/>
    <property type="match status" value="1"/>
</dbReference>
<gene>
    <name evidence="6" type="ORF">SAMN04488548_134344</name>
</gene>
<dbReference type="GO" id="GO:0003700">
    <property type="term" value="F:DNA-binding transcription factor activity"/>
    <property type="evidence" value="ECO:0007669"/>
    <property type="project" value="TreeGrafter"/>
</dbReference>
<dbReference type="InterPro" id="IPR050109">
    <property type="entry name" value="HTH-type_TetR-like_transc_reg"/>
</dbReference>
<dbReference type="Proteomes" id="UP000183180">
    <property type="component" value="Unassembled WGS sequence"/>
</dbReference>
<evidence type="ECO:0000259" key="5">
    <source>
        <dbReference type="PROSITE" id="PS50977"/>
    </source>
</evidence>
<organism evidence="6 7">
    <name type="scientific">Gordonia westfalica</name>
    <dbReference type="NCBI Taxonomy" id="158898"/>
    <lineage>
        <taxon>Bacteria</taxon>
        <taxon>Bacillati</taxon>
        <taxon>Actinomycetota</taxon>
        <taxon>Actinomycetes</taxon>
        <taxon>Mycobacteriales</taxon>
        <taxon>Gordoniaceae</taxon>
        <taxon>Gordonia</taxon>
    </lineage>
</organism>
<dbReference type="PRINTS" id="PR00455">
    <property type="entry name" value="HTHTETR"/>
</dbReference>
<dbReference type="PROSITE" id="PS50977">
    <property type="entry name" value="HTH_TETR_2"/>
    <property type="match status" value="1"/>
</dbReference>
<dbReference type="GO" id="GO:0000976">
    <property type="term" value="F:transcription cis-regulatory region binding"/>
    <property type="evidence" value="ECO:0007669"/>
    <property type="project" value="TreeGrafter"/>
</dbReference>
<dbReference type="Gene3D" id="1.10.357.10">
    <property type="entry name" value="Tetracycline Repressor, domain 2"/>
    <property type="match status" value="1"/>
</dbReference>
<dbReference type="AlphaFoldDB" id="A0A1H2H9H1"/>
<evidence type="ECO:0000256" key="1">
    <source>
        <dbReference type="ARBA" id="ARBA00023015"/>
    </source>
</evidence>
<keyword evidence="2 4" id="KW-0238">DNA-binding</keyword>
<keyword evidence="3" id="KW-0804">Transcription</keyword>
<evidence type="ECO:0000256" key="3">
    <source>
        <dbReference type="ARBA" id="ARBA00023163"/>
    </source>
</evidence>
<dbReference type="EMBL" id="FNLM01000034">
    <property type="protein sequence ID" value="SDU28531.1"/>
    <property type="molecule type" value="Genomic_DNA"/>
</dbReference>
<accession>A0A1H2H9H1</accession>
<sequence>MSSGEDLTSAARAVARRVGVGALTLAAVAKEAGISRATIYRRYASRDQLLSAIVSSELDALERVMLSRLRFADDPRDTIYMLVREVLDYNANNELVQAALRYDAASLTPWLIRHEGHPTLIDIVTDRALAFITESPVARYLSPSPEAAVEFMVSAVCAELLSPARFLTHADIANRITDAIYRPQPETA</sequence>
<name>A0A1H2H9H1_9ACTN</name>
<proteinExistence type="predicted"/>
<evidence type="ECO:0000256" key="4">
    <source>
        <dbReference type="PROSITE-ProRule" id="PRU00335"/>
    </source>
</evidence>
<dbReference type="Pfam" id="PF00440">
    <property type="entry name" value="TetR_N"/>
    <property type="match status" value="1"/>
</dbReference>
<feature type="domain" description="HTH tetR-type" evidence="5">
    <location>
        <begin position="1"/>
        <end position="61"/>
    </location>
</feature>
<evidence type="ECO:0000313" key="6">
    <source>
        <dbReference type="EMBL" id="SDU28531.1"/>
    </source>
</evidence>
<dbReference type="RefSeq" id="WP_074848855.1">
    <property type="nucleotide sequence ID" value="NZ_FNLM01000034.1"/>
</dbReference>